<evidence type="ECO:0000256" key="5">
    <source>
        <dbReference type="ARBA" id="ARBA00022801"/>
    </source>
</evidence>
<sequence>MLIPLNLSVSGTSIDKREPAFTMNIPIFKYTLIVGAGPLLKAISSHMTSKMAGSLTPDRKLFLYSGHDSTITSLLQGLGFPRKFVVEYGAAIFFELYSTSDGLGTVKVLFLRNAELRDPQPIKPDQLLEQFLSWIEPVIPTDWDRDLTYPGYHIRLLLDFQSNCLITSHFLKNNLTTGGGLGMGCEITTCSFVTAPLTSHSQPVPDRRKELFLFVTDPRIKYAL</sequence>
<evidence type="ECO:0000256" key="7">
    <source>
        <dbReference type="ARBA" id="ARBA00023180"/>
    </source>
</evidence>
<dbReference type="PANTHER" id="PTHR11567:SF211">
    <property type="entry name" value="PROSTATIC ACID PHOSPHATASE"/>
    <property type="match status" value="1"/>
</dbReference>
<keyword evidence="7" id="KW-0325">Glycoprotein</keyword>
<reference evidence="8" key="1">
    <citation type="submission" date="2020-11" db="EMBL/GenBank/DDBJ databases">
        <authorList>
            <person name="Tran Van P."/>
        </authorList>
    </citation>
    <scope>NUCLEOTIDE SEQUENCE</scope>
</reference>
<dbReference type="PANTHER" id="PTHR11567">
    <property type="entry name" value="ACID PHOSPHATASE-RELATED"/>
    <property type="match status" value="1"/>
</dbReference>
<comment type="catalytic activity">
    <reaction evidence="1">
        <text>a phosphate monoester + H2O = an alcohol + phosphate</text>
        <dbReference type="Rhea" id="RHEA:15017"/>
        <dbReference type="ChEBI" id="CHEBI:15377"/>
        <dbReference type="ChEBI" id="CHEBI:30879"/>
        <dbReference type="ChEBI" id="CHEBI:43474"/>
        <dbReference type="ChEBI" id="CHEBI:67140"/>
        <dbReference type="EC" id="3.1.3.2"/>
    </reaction>
</comment>
<dbReference type="InterPro" id="IPR029033">
    <property type="entry name" value="His_PPase_superfam"/>
</dbReference>
<gene>
    <name evidence="8" type="ORF">TMSB3V08_LOCUS11605</name>
</gene>
<dbReference type="Gene3D" id="3.40.50.1240">
    <property type="entry name" value="Phosphoglycerate mutase-like"/>
    <property type="match status" value="1"/>
</dbReference>
<dbReference type="InterPro" id="IPR050645">
    <property type="entry name" value="Histidine_acid_phosphatase"/>
</dbReference>
<dbReference type="CDD" id="cd07061">
    <property type="entry name" value="HP_HAP_like"/>
    <property type="match status" value="1"/>
</dbReference>
<dbReference type="SUPFAM" id="SSF53254">
    <property type="entry name" value="Phosphoglycerate mutase-like"/>
    <property type="match status" value="1"/>
</dbReference>
<organism evidence="8">
    <name type="scientific">Timema monikensis</name>
    <dbReference type="NCBI Taxonomy" id="170555"/>
    <lineage>
        <taxon>Eukaryota</taxon>
        <taxon>Metazoa</taxon>
        <taxon>Ecdysozoa</taxon>
        <taxon>Arthropoda</taxon>
        <taxon>Hexapoda</taxon>
        <taxon>Insecta</taxon>
        <taxon>Pterygota</taxon>
        <taxon>Neoptera</taxon>
        <taxon>Polyneoptera</taxon>
        <taxon>Phasmatodea</taxon>
        <taxon>Timematodea</taxon>
        <taxon>Timematoidea</taxon>
        <taxon>Timematidae</taxon>
        <taxon>Timema</taxon>
    </lineage>
</organism>
<comment type="similarity">
    <text evidence="2">Belongs to the histidine acid phosphatase family.</text>
</comment>
<evidence type="ECO:0000256" key="2">
    <source>
        <dbReference type="ARBA" id="ARBA00005375"/>
    </source>
</evidence>
<evidence type="ECO:0000256" key="1">
    <source>
        <dbReference type="ARBA" id="ARBA00000032"/>
    </source>
</evidence>
<dbReference type="EC" id="3.1.3.2" evidence="3"/>
<evidence type="ECO:0000256" key="4">
    <source>
        <dbReference type="ARBA" id="ARBA00022729"/>
    </source>
</evidence>
<evidence type="ECO:0000313" key="8">
    <source>
        <dbReference type="EMBL" id="CAD7434955.1"/>
    </source>
</evidence>
<dbReference type="Pfam" id="PF00328">
    <property type="entry name" value="His_Phos_2"/>
    <property type="match status" value="1"/>
</dbReference>
<dbReference type="EMBL" id="OB798589">
    <property type="protein sequence ID" value="CAD7434955.1"/>
    <property type="molecule type" value="Genomic_DNA"/>
</dbReference>
<accession>A0A7R9HU28</accession>
<proteinExistence type="inferred from homology"/>
<evidence type="ECO:0000256" key="3">
    <source>
        <dbReference type="ARBA" id="ARBA00012646"/>
    </source>
</evidence>
<keyword evidence="6" id="KW-1015">Disulfide bond</keyword>
<dbReference type="AlphaFoldDB" id="A0A7R9HU28"/>
<keyword evidence="5" id="KW-0378">Hydrolase</keyword>
<name>A0A7R9HU28_9NEOP</name>
<protein>
    <recommendedName>
        <fullName evidence="3">acid phosphatase</fullName>
        <ecNumber evidence="3">3.1.3.2</ecNumber>
    </recommendedName>
</protein>
<evidence type="ECO:0000256" key="6">
    <source>
        <dbReference type="ARBA" id="ARBA00023157"/>
    </source>
</evidence>
<dbReference type="InterPro" id="IPR000560">
    <property type="entry name" value="His_Pase_clade-2"/>
</dbReference>
<keyword evidence="4" id="KW-0732">Signal</keyword>
<dbReference type="GO" id="GO:0003993">
    <property type="term" value="F:acid phosphatase activity"/>
    <property type="evidence" value="ECO:0007669"/>
    <property type="project" value="UniProtKB-EC"/>
</dbReference>